<reference evidence="6 7" key="1">
    <citation type="submission" date="2011-09" db="EMBL/GenBank/DDBJ databases">
        <authorList>
            <person name="Weinstock G."/>
            <person name="Sodergren E."/>
            <person name="Clifton S."/>
            <person name="Fulton L."/>
            <person name="Fulton B."/>
            <person name="Courtney L."/>
            <person name="Fronick C."/>
            <person name="Harrison M."/>
            <person name="Strong C."/>
            <person name="Farmer C."/>
            <person name="Delahaunty K."/>
            <person name="Markovic C."/>
            <person name="Hall O."/>
            <person name="Minx P."/>
            <person name="Tomlinson C."/>
            <person name="Mitreva M."/>
            <person name="Hou S."/>
            <person name="Chen J."/>
            <person name="Wollam A."/>
            <person name="Pepin K.H."/>
            <person name="Johnson M."/>
            <person name="Bhonagiri V."/>
            <person name="Zhang X."/>
            <person name="Suruliraj S."/>
            <person name="Warren W."/>
            <person name="Chinwalla A."/>
            <person name="Mardis E.R."/>
            <person name="Wilson R.K."/>
        </authorList>
    </citation>
    <scope>NUCLEOTIDE SEQUENCE [LARGE SCALE GENOMIC DNA]</scope>
    <source>
        <strain evidence="6 7">F0435</strain>
    </source>
</reference>
<comment type="similarity">
    <text evidence="2">Belongs to the pseudouridine synthase RluA family.</text>
</comment>
<accession>H1LC67</accession>
<evidence type="ECO:0000259" key="5">
    <source>
        <dbReference type="Pfam" id="PF00849"/>
    </source>
</evidence>
<dbReference type="GO" id="GO:0009982">
    <property type="term" value="F:pseudouridine synthase activity"/>
    <property type="evidence" value="ECO:0007669"/>
    <property type="project" value="InterPro"/>
</dbReference>
<dbReference type="PANTHER" id="PTHR21600">
    <property type="entry name" value="MITOCHONDRIAL RNA PSEUDOURIDINE SYNTHASE"/>
    <property type="match status" value="1"/>
</dbReference>
<dbReference type="STRING" id="797516.HMPREF9104_00180"/>
<dbReference type="SUPFAM" id="SSF55120">
    <property type="entry name" value="Pseudouridine synthase"/>
    <property type="match status" value="1"/>
</dbReference>
<dbReference type="Gene3D" id="3.30.2350.10">
    <property type="entry name" value="Pseudouridine synthase"/>
    <property type="match status" value="1"/>
</dbReference>
<dbReference type="HOGENOM" id="CLU_016902_11_3_9"/>
<dbReference type="PROSITE" id="PS01129">
    <property type="entry name" value="PSI_RLU"/>
    <property type="match status" value="1"/>
</dbReference>
<dbReference type="InterPro" id="IPR006224">
    <property type="entry name" value="PsdUridine_synth_RluA-like_CS"/>
</dbReference>
<dbReference type="Proteomes" id="UP000005025">
    <property type="component" value="Unassembled WGS sequence"/>
</dbReference>
<dbReference type="EMBL" id="AGRJ01000019">
    <property type="protein sequence ID" value="EHO54288.1"/>
    <property type="molecule type" value="Genomic_DNA"/>
</dbReference>
<comment type="catalytic activity">
    <reaction evidence="1">
        <text>a uridine in RNA = a pseudouridine in RNA</text>
        <dbReference type="Rhea" id="RHEA:48348"/>
        <dbReference type="Rhea" id="RHEA-COMP:12068"/>
        <dbReference type="Rhea" id="RHEA-COMP:12069"/>
        <dbReference type="ChEBI" id="CHEBI:65314"/>
        <dbReference type="ChEBI" id="CHEBI:65315"/>
    </reaction>
</comment>
<gene>
    <name evidence="6" type="ORF">HMPREF9104_00180</name>
</gene>
<evidence type="ECO:0000313" key="6">
    <source>
        <dbReference type="EMBL" id="EHO54288.1"/>
    </source>
</evidence>
<comment type="caution">
    <text evidence="6">The sequence shown here is derived from an EMBL/GenBank/DDBJ whole genome shotgun (WGS) entry which is preliminary data.</text>
</comment>
<dbReference type="CDD" id="cd02869">
    <property type="entry name" value="PseudoU_synth_RluA_like"/>
    <property type="match status" value="1"/>
</dbReference>
<dbReference type="PATRIC" id="fig|797516.3.peg.157"/>
<dbReference type="Pfam" id="PF00849">
    <property type="entry name" value="PseudoU_synth_2"/>
    <property type="match status" value="1"/>
</dbReference>
<feature type="domain" description="Pseudouridine synthase RsuA/RluA-like" evidence="5">
    <location>
        <begin position="2"/>
        <end position="110"/>
    </location>
</feature>
<evidence type="ECO:0000313" key="7">
    <source>
        <dbReference type="Proteomes" id="UP000005025"/>
    </source>
</evidence>
<evidence type="ECO:0000256" key="1">
    <source>
        <dbReference type="ARBA" id="ARBA00000073"/>
    </source>
</evidence>
<dbReference type="AlphaFoldDB" id="H1LC67"/>
<name>H1LC67_9LACO</name>
<dbReference type="GO" id="GO:0140098">
    <property type="term" value="F:catalytic activity, acting on RNA"/>
    <property type="evidence" value="ECO:0007669"/>
    <property type="project" value="UniProtKB-ARBA"/>
</dbReference>
<proteinExistence type="inferred from homology"/>
<dbReference type="PANTHER" id="PTHR21600:SF87">
    <property type="entry name" value="RNA PSEUDOURIDYLATE SYNTHASE DOMAIN-CONTAINING PROTEIN 1"/>
    <property type="match status" value="1"/>
</dbReference>
<evidence type="ECO:0000256" key="2">
    <source>
        <dbReference type="ARBA" id="ARBA00010876"/>
    </source>
</evidence>
<dbReference type="GO" id="GO:0000455">
    <property type="term" value="P:enzyme-directed rRNA pseudouridine synthesis"/>
    <property type="evidence" value="ECO:0007669"/>
    <property type="project" value="TreeGrafter"/>
</dbReference>
<evidence type="ECO:0000256" key="3">
    <source>
        <dbReference type="ARBA" id="ARBA00031870"/>
    </source>
</evidence>
<dbReference type="InterPro" id="IPR050188">
    <property type="entry name" value="RluA_PseudoU_synthase"/>
</dbReference>
<dbReference type="InterPro" id="IPR006145">
    <property type="entry name" value="PsdUridine_synth_RsuA/RluA"/>
</dbReference>
<dbReference type="InterPro" id="IPR020103">
    <property type="entry name" value="PsdUridine_synth_cat_dom_sf"/>
</dbReference>
<protein>
    <recommendedName>
        <fullName evidence="3">RNA pseudouridylate synthase</fullName>
    </recommendedName>
    <alternativeName>
        <fullName evidence="4">RNA-uridine isomerase</fullName>
    </alternativeName>
</protein>
<organism evidence="6 7">
    <name type="scientific">Lentilactobacillus kisonensis F0435</name>
    <dbReference type="NCBI Taxonomy" id="797516"/>
    <lineage>
        <taxon>Bacteria</taxon>
        <taxon>Bacillati</taxon>
        <taxon>Bacillota</taxon>
        <taxon>Bacilli</taxon>
        <taxon>Lactobacillales</taxon>
        <taxon>Lactobacillaceae</taxon>
        <taxon>Lentilactobacillus</taxon>
    </lineage>
</organism>
<evidence type="ECO:0000256" key="4">
    <source>
        <dbReference type="ARBA" id="ARBA00033164"/>
    </source>
</evidence>
<sequence>MIHRLDQETSGAIIFAKNPVVVPILVANIREKQIRRTYLAWVQGIGLPTNGTINLRIGRDPEDKRKRKIDGINSAPAVTHYQVIKEVRGYSLAQIQLDTGRTHQIRVHFKAIGHPLVGDPLYNSTDASPVLLLHSWQLQLPLPFTKALKTVTAPIPKHFRDFKTRLI</sequence>
<dbReference type="GO" id="GO:0003723">
    <property type="term" value="F:RNA binding"/>
    <property type="evidence" value="ECO:0007669"/>
    <property type="project" value="InterPro"/>
</dbReference>